<gene>
    <name evidence="1" type="ORF">FC98_GL002466</name>
</gene>
<name>A0A0R1NIV8_9LACO</name>
<dbReference type="PATRIC" id="fig|1423766.4.peg.2568"/>
<keyword evidence="2" id="KW-1185">Reference proteome</keyword>
<dbReference type="EMBL" id="AZEB01000066">
    <property type="protein sequence ID" value="KRL18100.1"/>
    <property type="molecule type" value="Genomic_DNA"/>
</dbReference>
<protein>
    <submittedName>
        <fullName evidence="1">Uncharacterized protein</fullName>
    </submittedName>
</protein>
<organism evidence="1 2">
    <name type="scientific">Lentilactobacillus kisonensis DSM 19906 = JCM 15041</name>
    <dbReference type="NCBI Taxonomy" id="1423766"/>
    <lineage>
        <taxon>Bacteria</taxon>
        <taxon>Bacillati</taxon>
        <taxon>Bacillota</taxon>
        <taxon>Bacilli</taxon>
        <taxon>Lactobacillales</taxon>
        <taxon>Lactobacillaceae</taxon>
        <taxon>Lentilactobacillus</taxon>
    </lineage>
</organism>
<evidence type="ECO:0000313" key="1">
    <source>
        <dbReference type="EMBL" id="KRL18100.1"/>
    </source>
</evidence>
<evidence type="ECO:0000313" key="2">
    <source>
        <dbReference type="Proteomes" id="UP000051439"/>
    </source>
</evidence>
<reference evidence="1 2" key="1">
    <citation type="journal article" date="2015" name="Genome Announc.">
        <title>Expanding the biotechnology potential of lactobacilli through comparative genomics of 213 strains and associated genera.</title>
        <authorList>
            <person name="Sun Z."/>
            <person name="Harris H.M."/>
            <person name="McCann A."/>
            <person name="Guo C."/>
            <person name="Argimon S."/>
            <person name="Zhang W."/>
            <person name="Yang X."/>
            <person name="Jeffery I.B."/>
            <person name="Cooney J.C."/>
            <person name="Kagawa T.F."/>
            <person name="Liu W."/>
            <person name="Song Y."/>
            <person name="Salvetti E."/>
            <person name="Wrobel A."/>
            <person name="Rasinkangas P."/>
            <person name="Parkhill J."/>
            <person name="Rea M.C."/>
            <person name="O'Sullivan O."/>
            <person name="Ritari J."/>
            <person name="Douillard F.P."/>
            <person name="Paul Ross R."/>
            <person name="Yang R."/>
            <person name="Briner A.E."/>
            <person name="Felis G.E."/>
            <person name="de Vos W.M."/>
            <person name="Barrangou R."/>
            <person name="Klaenhammer T.R."/>
            <person name="Caufield P.W."/>
            <person name="Cui Y."/>
            <person name="Zhang H."/>
            <person name="O'Toole P.W."/>
        </authorList>
    </citation>
    <scope>NUCLEOTIDE SEQUENCE [LARGE SCALE GENOMIC DNA]</scope>
    <source>
        <strain evidence="1 2">DSM 19906</strain>
    </source>
</reference>
<sequence length="113" mass="13035">MDYPFDQSEVIASVKRLSDVDVSDDALNDLLEIAYGLLKPLNIPTDQFVWNQAMEMKILSLIWINSDLGKGILVDNFKDLHTQYNGNATNHWEELLNDLLSRYGHSRWRIKLG</sequence>
<accession>A0A0R1NIV8</accession>
<comment type="caution">
    <text evidence="1">The sequence shown here is derived from an EMBL/GenBank/DDBJ whole genome shotgun (WGS) entry which is preliminary data.</text>
</comment>
<dbReference type="AlphaFoldDB" id="A0A0R1NIV8"/>
<proteinExistence type="predicted"/>
<dbReference type="Proteomes" id="UP000051439">
    <property type="component" value="Unassembled WGS sequence"/>
</dbReference>
<dbReference type="RefSeq" id="WP_008856332.1">
    <property type="nucleotide sequence ID" value="NZ_AZEB01000066.1"/>
</dbReference>